<dbReference type="AlphaFoldDB" id="A0A7W8DQA8"/>
<dbReference type="EMBL" id="JACHIF010000004">
    <property type="protein sequence ID" value="MBB5038253.1"/>
    <property type="molecule type" value="Genomic_DNA"/>
</dbReference>
<evidence type="ECO:0000256" key="1">
    <source>
        <dbReference type="SAM" id="Coils"/>
    </source>
</evidence>
<proteinExistence type="predicted"/>
<gene>
    <name evidence="2" type="ORF">HNQ64_002511</name>
</gene>
<keyword evidence="3" id="KW-1185">Reference proteome</keyword>
<dbReference type="RefSeq" id="WP_184208879.1">
    <property type="nucleotide sequence ID" value="NZ_JACHIF010000004.1"/>
</dbReference>
<sequence>MNALEQSEIPLAAESEALQLHAPACIAVRPKLESAKKETYKHYESIYGKKTRTLKWWVEQGRSAAGGPDLPPLDRPEEMPAWWERVMTQSCPRSVLEASRAAAAARTSSMVVSVVSQAPIANAANGSSATPAFEAPALTSQDENLNHLKGQLARVRLELLEAETAEPRDHVLIESKERKWRELRTEVEEAEAAIFKLRKMQGKLVDLEAVEAALMPLLSNVVDAVRSTYTRVRPSLSAASTDAEREAIWNRGIDEAFEELVRGGFLNRETMKLAA</sequence>
<evidence type="ECO:0000313" key="3">
    <source>
        <dbReference type="Proteomes" id="UP000534294"/>
    </source>
</evidence>
<organism evidence="2 3">
    <name type="scientific">Prosthecobacter dejongeii</name>
    <dbReference type="NCBI Taxonomy" id="48465"/>
    <lineage>
        <taxon>Bacteria</taxon>
        <taxon>Pseudomonadati</taxon>
        <taxon>Verrucomicrobiota</taxon>
        <taxon>Verrucomicrobiia</taxon>
        <taxon>Verrucomicrobiales</taxon>
        <taxon>Verrucomicrobiaceae</taxon>
        <taxon>Prosthecobacter</taxon>
    </lineage>
</organism>
<feature type="coiled-coil region" evidence="1">
    <location>
        <begin position="145"/>
        <end position="193"/>
    </location>
</feature>
<keyword evidence="1" id="KW-0175">Coiled coil</keyword>
<accession>A0A7W8DQA8</accession>
<comment type="caution">
    <text evidence="2">The sequence shown here is derived from an EMBL/GenBank/DDBJ whole genome shotgun (WGS) entry which is preliminary data.</text>
</comment>
<dbReference type="Proteomes" id="UP000534294">
    <property type="component" value="Unassembled WGS sequence"/>
</dbReference>
<name>A0A7W8DQA8_9BACT</name>
<protein>
    <submittedName>
        <fullName evidence="2">Uncharacterized protein</fullName>
    </submittedName>
</protein>
<reference evidence="2 3" key="1">
    <citation type="submission" date="2020-08" db="EMBL/GenBank/DDBJ databases">
        <title>Genomic Encyclopedia of Type Strains, Phase IV (KMG-IV): sequencing the most valuable type-strain genomes for metagenomic binning, comparative biology and taxonomic classification.</title>
        <authorList>
            <person name="Goeker M."/>
        </authorList>
    </citation>
    <scope>NUCLEOTIDE SEQUENCE [LARGE SCALE GENOMIC DNA]</scope>
    <source>
        <strain evidence="2 3">DSM 12251</strain>
    </source>
</reference>
<evidence type="ECO:0000313" key="2">
    <source>
        <dbReference type="EMBL" id="MBB5038253.1"/>
    </source>
</evidence>